<evidence type="ECO:0000313" key="3">
    <source>
        <dbReference type="Proteomes" id="UP000297975"/>
    </source>
</evidence>
<dbReference type="RefSeq" id="WP_134339804.1">
    <property type="nucleotide sequence ID" value="NZ_SOPW01000006.1"/>
</dbReference>
<reference evidence="2 3" key="1">
    <citation type="submission" date="2019-03" db="EMBL/GenBank/DDBJ databases">
        <authorList>
            <person name="He R.-H."/>
        </authorList>
    </citation>
    <scope>NUCLEOTIDE SEQUENCE [LARGE SCALE GENOMIC DNA]</scope>
    <source>
        <strain evidence="3">SH 714</strain>
    </source>
</reference>
<evidence type="ECO:0008006" key="4">
    <source>
        <dbReference type="Google" id="ProtNLM"/>
    </source>
</evidence>
<evidence type="ECO:0000313" key="2">
    <source>
        <dbReference type="EMBL" id="TFB22132.1"/>
    </source>
</evidence>
<dbReference type="Proteomes" id="UP000297975">
    <property type="component" value="Unassembled WGS sequence"/>
</dbReference>
<keyword evidence="1" id="KW-0812">Transmembrane</keyword>
<sequence length="155" mass="17593">MDGILPRKFISASISGSLFAIVLALIVPDPFGETINSISEYMLAFISTVPIYLIYSVPVVLTYGLFTSIISDKLAKFILRNIQTKKIEMFLSFIFHSVFGLILLPYSLGAAIMFFITDRLIQKYHKGDLLVHAFISLAIPLTLWLFFVVIHYFIY</sequence>
<comment type="caution">
    <text evidence="2">The sequence shown here is derived from an EMBL/GenBank/DDBJ whole genome shotgun (WGS) entry which is preliminary data.</text>
</comment>
<feature type="transmembrane region" description="Helical" evidence="1">
    <location>
        <begin position="9"/>
        <end position="27"/>
    </location>
</feature>
<dbReference type="OrthoDB" id="2609634at2"/>
<protein>
    <recommendedName>
        <fullName evidence="4">Yip1 domain-containing protein</fullName>
    </recommendedName>
</protein>
<accession>A0A4Y8IT84</accession>
<gene>
    <name evidence="2" type="ORF">E3U55_07465</name>
</gene>
<dbReference type="EMBL" id="SOPW01000006">
    <property type="protein sequence ID" value="TFB22132.1"/>
    <property type="molecule type" value="Genomic_DNA"/>
</dbReference>
<keyword evidence="3" id="KW-1185">Reference proteome</keyword>
<name>A0A4Y8IT84_9BACI</name>
<keyword evidence="1" id="KW-0472">Membrane</keyword>
<dbReference type="AlphaFoldDB" id="A0A4Y8IT84"/>
<evidence type="ECO:0000256" key="1">
    <source>
        <dbReference type="SAM" id="Phobius"/>
    </source>
</evidence>
<feature type="transmembrane region" description="Helical" evidence="1">
    <location>
        <begin position="87"/>
        <end position="117"/>
    </location>
</feature>
<organism evidence="2 3">
    <name type="scientific">Filobacillus milosensis</name>
    <dbReference type="NCBI Taxonomy" id="94137"/>
    <lineage>
        <taxon>Bacteria</taxon>
        <taxon>Bacillati</taxon>
        <taxon>Bacillota</taxon>
        <taxon>Bacilli</taxon>
        <taxon>Bacillales</taxon>
        <taxon>Bacillaceae</taxon>
        <taxon>Filobacillus</taxon>
    </lineage>
</organism>
<feature type="transmembrane region" description="Helical" evidence="1">
    <location>
        <begin position="129"/>
        <end position="154"/>
    </location>
</feature>
<feature type="transmembrane region" description="Helical" evidence="1">
    <location>
        <begin position="42"/>
        <end position="66"/>
    </location>
</feature>
<proteinExistence type="predicted"/>
<keyword evidence="1" id="KW-1133">Transmembrane helix</keyword>